<proteinExistence type="predicted"/>
<gene>
    <name evidence="2" type="ORF">E2C01_032475</name>
</gene>
<name>A0A5B7EZQ3_PORTR</name>
<accession>A0A5B7EZQ3</accession>
<evidence type="ECO:0000313" key="2">
    <source>
        <dbReference type="EMBL" id="MPC38955.1"/>
    </source>
</evidence>
<organism evidence="2 3">
    <name type="scientific">Portunus trituberculatus</name>
    <name type="common">Swimming crab</name>
    <name type="synonym">Neptunus trituberculatus</name>
    <dbReference type="NCBI Taxonomy" id="210409"/>
    <lineage>
        <taxon>Eukaryota</taxon>
        <taxon>Metazoa</taxon>
        <taxon>Ecdysozoa</taxon>
        <taxon>Arthropoda</taxon>
        <taxon>Crustacea</taxon>
        <taxon>Multicrustacea</taxon>
        <taxon>Malacostraca</taxon>
        <taxon>Eumalacostraca</taxon>
        <taxon>Eucarida</taxon>
        <taxon>Decapoda</taxon>
        <taxon>Pleocyemata</taxon>
        <taxon>Brachyura</taxon>
        <taxon>Eubrachyura</taxon>
        <taxon>Portunoidea</taxon>
        <taxon>Portunidae</taxon>
        <taxon>Portuninae</taxon>
        <taxon>Portunus</taxon>
    </lineage>
</organism>
<feature type="compositionally biased region" description="Gly residues" evidence="1">
    <location>
        <begin position="8"/>
        <end position="19"/>
    </location>
</feature>
<comment type="caution">
    <text evidence="2">The sequence shown here is derived from an EMBL/GenBank/DDBJ whole genome shotgun (WGS) entry which is preliminary data.</text>
</comment>
<keyword evidence="3" id="KW-1185">Reference proteome</keyword>
<feature type="region of interest" description="Disordered" evidence="1">
    <location>
        <begin position="1"/>
        <end position="26"/>
    </location>
</feature>
<protein>
    <submittedName>
        <fullName evidence="2">Uncharacterized protein</fullName>
    </submittedName>
</protein>
<dbReference type="EMBL" id="VSRR010004220">
    <property type="protein sequence ID" value="MPC38955.1"/>
    <property type="molecule type" value="Genomic_DNA"/>
</dbReference>
<evidence type="ECO:0000256" key="1">
    <source>
        <dbReference type="SAM" id="MobiDB-lite"/>
    </source>
</evidence>
<dbReference type="Proteomes" id="UP000324222">
    <property type="component" value="Unassembled WGS sequence"/>
</dbReference>
<evidence type="ECO:0000313" key="3">
    <source>
        <dbReference type="Proteomes" id="UP000324222"/>
    </source>
</evidence>
<dbReference type="AlphaFoldDB" id="A0A5B7EZQ3"/>
<reference evidence="2 3" key="1">
    <citation type="submission" date="2019-05" db="EMBL/GenBank/DDBJ databases">
        <title>Another draft genome of Portunus trituberculatus and its Hox gene families provides insights of decapod evolution.</title>
        <authorList>
            <person name="Jeong J.-H."/>
            <person name="Song I."/>
            <person name="Kim S."/>
            <person name="Choi T."/>
            <person name="Kim D."/>
            <person name="Ryu S."/>
            <person name="Kim W."/>
        </authorList>
    </citation>
    <scope>NUCLEOTIDE SEQUENCE [LARGE SCALE GENOMIC DNA]</scope>
    <source>
        <tissue evidence="2">Muscle</tissue>
    </source>
</reference>
<sequence>MASTSATGGTGGGKDNGGGSKDKSGQRKQCQLHDVLHEDGRVFALIPLRLRGIVMFIWVFSKTTLYSKPPNLAKSSLAKPLFSDCLEKGQVLKFSDFLSYLSNVPRYAVPPPTRSEPIACLFGCDVSPTVPPAFPLNI</sequence>